<dbReference type="AlphaFoldDB" id="A0AAU9R5T2"/>
<dbReference type="EMBL" id="OU466857">
    <property type="protein sequence ID" value="CAH2034089.1"/>
    <property type="molecule type" value="Genomic_DNA"/>
</dbReference>
<feature type="non-terminal residue" evidence="3">
    <location>
        <position position="1"/>
    </location>
</feature>
<sequence length="227" mass="26211">MNPSIFKLLEEDEDESMHSSDDVDAFQVSLSREIEALSETAQCYFISSVVCLGLMFAFCLLGVLIYCNYNKHSFVSEGEGSSSSQQFATQNNGIGDVNTNLHNLERTQMKEKQESVLGNQNQELKLENESHPQHNPPQEHRQQDQLWENPSHVPQARNLQSRNNPISDEPERPQLQYLKLQKTSGQRDHRVNLGPTEVQVCEFLRILMPQVNEDRKKRLMSLFYQFK</sequence>
<evidence type="ECO:0000256" key="1">
    <source>
        <dbReference type="SAM" id="MobiDB-lite"/>
    </source>
</evidence>
<feature type="transmembrane region" description="Helical" evidence="2">
    <location>
        <begin position="44"/>
        <end position="67"/>
    </location>
</feature>
<keyword evidence="2" id="KW-0812">Transmembrane</keyword>
<keyword evidence="4" id="KW-1185">Reference proteome</keyword>
<accession>A0AAU9R5T2</accession>
<dbReference type="Proteomes" id="UP000836841">
    <property type="component" value="Chromosome 1"/>
</dbReference>
<keyword evidence="2" id="KW-1133">Transmembrane helix</keyword>
<feature type="compositionally biased region" description="Polar residues" evidence="1">
    <location>
        <begin position="87"/>
        <end position="99"/>
    </location>
</feature>
<evidence type="ECO:0000313" key="3">
    <source>
        <dbReference type="EMBL" id="CAH2034089.1"/>
    </source>
</evidence>
<feature type="region of interest" description="Disordered" evidence="1">
    <location>
        <begin position="78"/>
        <end position="99"/>
    </location>
</feature>
<protein>
    <submittedName>
        <fullName evidence="3">Uncharacterized protein</fullName>
    </submittedName>
</protein>
<name>A0AAU9R5T2_THLAR</name>
<proteinExistence type="predicted"/>
<organism evidence="3 4">
    <name type="scientific">Thlaspi arvense</name>
    <name type="common">Field penny-cress</name>
    <dbReference type="NCBI Taxonomy" id="13288"/>
    <lineage>
        <taxon>Eukaryota</taxon>
        <taxon>Viridiplantae</taxon>
        <taxon>Streptophyta</taxon>
        <taxon>Embryophyta</taxon>
        <taxon>Tracheophyta</taxon>
        <taxon>Spermatophyta</taxon>
        <taxon>Magnoliopsida</taxon>
        <taxon>eudicotyledons</taxon>
        <taxon>Gunneridae</taxon>
        <taxon>Pentapetalae</taxon>
        <taxon>rosids</taxon>
        <taxon>malvids</taxon>
        <taxon>Brassicales</taxon>
        <taxon>Brassicaceae</taxon>
        <taxon>Thlaspideae</taxon>
        <taxon>Thlaspi</taxon>
    </lineage>
</organism>
<gene>
    <name evidence="3" type="ORF">TAV2_LOCUS587</name>
</gene>
<evidence type="ECO:0000256" key="2">
    <source>
        <dbReference type="SAM" id="Phobius"/>
    </source>
</evidence>
<keyword evidence="2" id="KW-0472">Membrane</keyword>
<reference evidence="3 4" key="1">
    <citation type="submission" date="2022-03" db="EMBL/GenBank/DDBJ databases">
        <authorList>
            <person name="Nunn A."/>
            <person name="Chopra R."/>
            <person name="Nunn A."/>
            <person name="Contreras Garrido A."/>
        </authorList>
    </citation>
    <scope>NUCLEOTIDE SEQUENCE [LARGE SCALE GENOMIC DNA]</scope>
</reference>
<evidence type="ECO:0000313" key="4">
    <source>
        <dbReference type="Proteomes" id="UP000836841"/>
    </source>
</evidence>